<dbReference type="Pfam" id="PF11711">
    <property type="entry name" value="Tim54"/>
    <property type="match status" value="1"/>
</dbReference>
<reference evidence="12" key="2">
    <citation type="journal article" date="2022" name="Proc. Natl. Acad. Sci. U.S.A.">
        <title>Diploid-dominant life cycles characterize the early evolution of Fungi.</title>
        <authorList>
            <person name="Amses K.R."/>
            <person name="Simmons D.R."/>
            <person name="Longcore J.E."/>
            <person name="Mondo S.J."/>
            <person name="Seto K."/>
            <person name="Jeronimo G.H."/>
            <person name="Bonds A.E."/>
            <person name="Quandt C.A."/>
            <person name="Davis W.J."/>
            <person name="Chang Y."/>
            <person name="Federici B.A."/>
            <person name="Kuo A."/>
            <person name="LaButti K."/>
            <person name="Pangilinan J."/>
            <person name="Andreopoulos W."/>
            <person name="Tritt A."/>
            <person name="Riley R."/>
            <person name="Hundley H."/>
            <person name="Johnson J."/>
            <person name="Lipzen A."/>
            <person name="Barry K."/>
            <person name="Lang B.F."/>
            <person name="Cuomo C.A."/>
            <person name="Buchler N.E."/>
            <person name="Grigoriev I.V."/>
            <person name="Spatafora J.W."/>
            <person name="Stajich J.E."/>
            <person name="James T.Y."/>
        </authorList>
    </citation>
    <scope>NUCLEOTIDE SEQUENCE</scope>
    <source>
        <strain evidence="12">AG</strain>
    </source>
</reference>
<organism evidence="12 13">
    <name type="scientific">Umbelopsis ramanniana AG</name>
    <dbReference type="NCBI Taxonomy" id="1314678"/>
    <lineage>
        <taxon>Eukaryota</taxon>
        <taxon>Fungi</taxon>
        <taxon>Fungi incertae sedis</taxon>
        <taxon>Mucoromycota</taxon>
        <taxon>Mucoromycotina</taxon>
        <taxon>Umbelopsidomycetes</taxon>
        <taxon>Umbelopsidales</taxon>
        <taxon>Umbelopsidaceae</taxon>
        <taxon>Umbelopsis</taxon>
    </lineage>
</organism>
<evidence type="ECO:0000256" key="10">
    <source>
        <dbReference type="ARBA" id="ARBA00023128"/>
    </source>
</evidence>
<keyword evidence="6" id="KW-0999">Mitochondrion inner membrane</keyword>
<dbReference type="InterPro" id="IPR021056">
    <property type="entry name" value="Mt_import_IM_translocase_Tim54"/>
</dbReference>
<evidence type="ECO:0000256" key="9">
    <source>
        <dbReference type="ARBA" id="ARBA00023010"/>
    </source>
</evidence>
<evidence type="ECO:0000256" key="8">
    <source>
        <dbReference type="ARBA" id="ARBA00022989"/>
    </source>
</evidence>
<dbReference type="GeneID" id="75911197"/>
<evidence type="ECO:0000256" key="4">
    <source>
        <dbReference type="ARBA" id="ARBA00022448"/>
    </source>
</evidence>
<evidence type="ECO:0000256" key="6">
    <source>
        <dbReference type="ARBA" id="ARBA00022792"/>
    </source>
</evidence>
<keyword evidence="10" id="KW-0496">Mitochondrion</keyword>
<sequence length="362" mass="40619">MATRKLPFGLKAPSRGTLIFSSIVIGISGVVYGSNYYSKQSHQRLYDRVTWLADRPLGVRMPRKVTIYIAPPPGDGMDKSRVWFREYVKPVLYKAAVDYEIREGRNNGDIEAMICEEIRQKRKAAKEGTKPAMVVAAKAGNPFSPVPVQQNEIDGIIAIGRVAWKEVLNGLAKGCEASLKDEKIEEVKPEAVAIVDEKSTTPEDNNNQPEQLSFQGETNHRDEDAPLAGEPAVVVSASGDENSQDFALVDGNMVTEEEPAFSLPPSFPPVMYIPHNNVIGWYNIPYRLYMWAADYKRVDWIGEYSVAVALNERKPLEESEIDVGQEEKKYWLGDEAKEMLANDTPIKLDDRVREHLTTFVRS</sequence>
<dbReference type="GO" id="GO:0005743">
    <property type="term" value="C:mitochondrial inner membrane"/>
    <property type="evidence" value="ECO:0007669"/>
    <property type="project" value="UniProtKB-SubCell"/>
</dbReference>
<comment type="subcellular location">
    <subcellularLocation>
        <location evidence="1">Mitochondrion inner membrane</location>
        <topology evidence="1">Single-pass membrane protein</topology>
    </subcellularLocation>
</comment>
<evidence type="ECO:0000313" key="12">
    <source>
        <dbReference type="EMBL" id="KAI8583642.1"/>
    </source>
</evidence>
<dbReference type="GO" id="GO:0015031">
    <property type="term" value="P:protein transport"/>
    <property type="evidence" value="ECO:0007669"/>
    <property type="project" value="UniProtKB-KW"/>
</dbReference>
<evidence type="ECO:0000256" key="2">
    <source>
        <dbReference type="ARBA" id="ARBA00006355"/>
    </source>
</evidence>
<accession>A0AAD5EHQ3</accession>
<evidence type="ECO:0000256" key="11">
    <source>
        <dbReference type="ARBA" id="ARBA00023136"/>
    </source>
</evidence>
<protein>
    <recommendedName>
        <fullName evidence="3">Mitochondrial import inner membrane translocase subunit TIM54</fullName>
    </recommendedName>
</protein>
<keyword evidence="9" id="KW-0811">Translocation</keyword>
<evidence type="ECO:0000313" key="13">
    <source>
        <dbReference type="Proteomes" id="UP001206595"/>
    </source>
</evidence>
<keyword evidence="7" id="KW-0653">Protein transport</keyword>
<keyword evidence="4" id="KW-0813">Transport</keyword>
<keyword evidence="5" id="KW-0812">Transmembrane</keyword>
<gene>
    <name evidence="12" type="ORF">K450DRAFT_222110</name>
</gene>
<comment type="caution">
    <text evidence="12">The sequence shown here is derived from an EMBL/GenBank/DDBJ whole genome shotgun (WGS) entry which is preliminary data.</text>
</comment>
<evidence type="ECO:0000256" key="5">
    <source>
        <dbReference type="ARBA" id="ARBA00022692"/>
    </source>
</evidence>
<dbReference type="EMBL" id="MU620895">
    <property type="protein sequence ID" value="KAI8583642.1"/>
    <property type="molecule type" value="Genomic_DNA"/>
</dbReference>
<keyword evidence="11" id="KW-0472">Membrane</keyword>
<dbReference type="Proteomes" id="UP001206595">
    <property type="component" value="Unassembled WGS sequence"/>
</dbReference>
<dbReference type="AlphaFoldDB" id="A0AAD5EHQ3"/>
<reference evidence="12" key="1">
    <citation type="submission" date="2021-06" db="EMBL/GenBank/DDBJ databases">
        <authorList>
            <consortium name="DOE Joint Genome Institute"/>
            <person name="Mondo S.J."/>
            <person name="Amses K.R."/>
            <person name="Simmons D.R."/>
            <person name="Longcore J.E."/>
            <person name="Seto K."/>
            <person name="Alves G.H."/>
            <person name="Bonds A.E."/>
            <person name="Quandt C.A."/>
            <person name="Davis W.J."/>
            <person name="Chang Y."/>
            <person name="Letcher P.M."/>
            <person name="Powell M.J."/>
            <person name="Kuo A."/>
            <person name="Labutti K."/>
            <person name="Pangilinan J."/>
            <person name="Andreopoulos W."/>
            <person name="Tritt A."/>
            <person name="Riley R."/>
            <person name="Hundley H."/>
            <person name="Johnson J."/>
            <person name="Lipzen A."/>
            <person name="Barry K."/>
            <person name="Berbee M.L."/>
            <person name="Buchler N.E."/>
            <person name="Grigoriev I.V."/>
            <person name="Spatafora J.W."/>
            <person name="Stajich J.E."/>
            <person name="James T.Y."/>
        </authorList>
    </citation>
    <scope>NUCLEOTIDE SEQUENCE</scope>
    <source>
        <strain evidence="12">AG</strain>
    </source>
</reference>
<keyword evidence="8" id="KW-1133">Transmembrane helix</keyword>
<keyword evidence="13" id="KW-1185">Reference proteome</keyword>
<evidence type="ECO:0000256" key="7">
    <source>
        <dbReference type="ARBA" id="ARBA00022927"/>
    </source>
</evidence>
<evidence type="ECO:0000256" key="1">
    <source>
        <dbReference type="ARBA" id="ARBA00004434"/>
    </source>
</evidence>
<name>A0AAD5EHQ3_UMBRA</name>
<comment type="similarity">
    <text evidence="2">Belongs to the TIM54 family.</text>
</comment>
<evidence type="ECO:0000256" key="3">
    <source>
        <dbReference type="ARBA" id="ARBA00020796"/>
    </source>
</evidence>
<dbReference type="RefSeq" id="XP_051448646.1">
    <property type="nucleotide sequence ID" value="XM_051585849.1"/>
</dbReference>
<proteinExistence type="inferred from homology"/>